<evidence type="ECO:0000256" key="4">
    <source>
        <dbReference type="ARBA" id="ARBA00023098"/>
    </source>
</evidence>
<dbReference type="CDD" id="cd09141">
    <property type="entry name" value="PLDc_vPLD1_2_yPLD_like_2"/>
    <property type="match status" value="1"/>
</dbReference>
<organism evidence="7 8">
    <name type="scientific">Duganella aceris</name>
    <dbReference type="NCBI Taxonomy" id="2703883"/>
    <lineage>
        <taxon>Bacteria</taxon>
        <taxon>Pseudomonadati</taxon>
        <taxon>Pseudomonadota</taxon>
        <taxon>Betaproteobacteria</taxon>
        <taxon>Burkholderiales</taxon>
        <taxon>Oxalobacteraceae</taxon>
        <taxon>Telluria group</taxon>
        <taxon>Duganella</taxon>
    </lineage>
</organism>
<evidence type="ECO:0000313" key="7">
    <source>
        <dbReference type="EMBL" id="NGZ84939.1"/>
    </source>
</evidence>
<dbReference type="SUPFAM" id="SSF56024">
    <property type="entry name" value="Phospholipase D/nuclease"/>
    <property type="match status" value="2"/>
</dbReference>
<dbReference type="Pfam" id="PF00614">
    <property type="entry name" value="PLDc"/>
    <property type="match status" value="2"/>
</dbReference>
<dbReference type="InterPro" id="IPR001736">
    <property type="entry name" value="PLipase_D/transphosphatidylase"/>
</dbReference>
<protein>
    <recommendedName>
        <fullName evidence="6">PLD phosphodiesterase domain-containing protein</fullName>
    </recommendedName>
</protein>
<dbReference type="PANTHER" id="PTHR18896:SF76">
    <property type="entry name" value="PHOSPHOLIPASE"/>
    <property type="match status" value="1"/>
</dbReference>
<feature type="domain" description="PLD phosphodiesterase" evidence="6">
    <location>
        <begin position="585"/>
        <end position="612"/>
    </location>
</feature>
<gene>
    <name evidence="7" type="ORF">GW587_11830</name>
</gene>
<evidence type="ECO:0000256" key="5">
    <source>
        <dbReference type="SAM" id="MobiDB-lite"/>
    </source>
</evidence>
<keyword evidence="3" id="KW-0378">Hydrolase</keyword>
<accession>A0ABX0FK40</accession>
<feature type="domain" description="PLD phosphodiesterase" evidence="6">
    <location>
        <begin position="160"/>
        <end position="187"/>
    </location>
</feature>
<name>A0ABX0FK40_9BURK</name>
<dbReference type="PROSITE" id="PS50035">
    <property type="entry name" value="PLD"/>
    <property type="match status" value="2"/>
</dbReference>
<evidence type="ECO:0000259" key="6">
    <source>
        <dbReference type="PROSITE" id="PS50035"/>
    </source>
</evidence>
<proteinExistence type="predicted"/>
<feature type="compositionally biased region" description="Basic and acidic residues" evidence="5">
    <location>
        <begin position="818"/>
        <end position="827"/>
    </location>
</feature>
<keyword evidence="8" id="KW-1185">Reference proteome</keyword>
<evidence type="ECO:0000256" key="3">
    <source>
        <dbReference type="ARBA" id="ARBA00022801"/>
    </source>
</evidence>
<keyword evidence="2" id="KW-0677">Repeat</keyword>
<comment type="caution">
    <text evidence="7">The sequence shown here is derived from an EMBL/GenBank/DDBJ whole genome shotgun (WGS) entry which is preliminary data.</text>
</comment>
<keyword evidence="4" id="KW-0443">Lipid metabolism</keyword>
<evidence type="ECO:0000313" key="8">
    <source>
        <dbReference type="Proteomes" id="UP000666369"/>
    </source>
</evidence>
<dbReference type="Gene3D" id="3.30.870.10">
    <property type="entry name" value="Endonuclease Chain A"/>
    <property type="match status" value="2"/>
</dbReference>
<dbReference type="CDD" id="cd09104">
    <property type="entry name" value="PLDc_vPLD1_2_like_1"/>
    <property type="match status" value="1"/>
</dbReference>
<evidence type="ECO:0000256" key="2">
    <source>
        <dbReference type="ARBA" id="ARBA00022737"/>
    </source>
</evidence>
<reference evidence="8" key="1">
    <citation type="submission" date="2023-07" db="EMBL/GenBank/DDBJ databases">
        <title>Duganella aceri sp. nov., isolated from tree sap.</title>
        <authorList>
            <person name="Kim I.S."/>
        </authorList>
    </citation>
    <scope>NUCLEOTIDE SEQUENCE [LARGE SCALE GENOMIC DNA]</scope>
    <source>
        <strain evidence="8">SAP-35</strain>
    </source>
</reference>
<dbReference type="SMART" id="SM00155">
    <property type="entry name" value="PLDc"/>
    <property type="match status" value="2"/>
</dbReference>
<feature type="region of interest" description="Disordered" evidence="5">
    <location>
        <begin position="799"/>
        <end position="827"/>
    </location>
</feature>
<evidence type="ECO:0000256" key="1">
    <source>
        <dbReference type="ARBA" id="ARBA00000798"/>
    </source>
</evidence>
<dbReference type="PANTHER" id="PTHR18896">
    <property type="entry name" value="PHOSPHOLIPASE D"/>
    <property type="match status" value="1"/>
</dbReference>
<dbReference type="Proteomes" id="UP000666369">
    <property type="component" value="Unassembled WGS sequence"/>
</dbReference>
<comment type="catalytic activity">
    <reaction evidence="1">
        <text>a 1,2-diacyl-sn-glycero-3-phosphocholine + H2O = a 1,2-diacyl-sn-glycero-3-phosphate + choline + H(+)</text>
        <dbReference type="Rhea" id="RHEA:14445"/>
        <dbReference type="ChEBI" id="CHEBI:15354"/>
        <dbReference type="ChEBI" id="CHEBI:15377"/>
        <dbReference type="ChEBI" id="CHEBI:15378"/>
        <dbReference type="ChEBI" id="CHEBI:57643"/>
        <dbReference type="ChEBI" id="CHEBI:58608"/>
        <dbReference type="EC" id="3.1.4.4"/>
    </reaction>
</comment>
<dbReference type="EMBL" id="JAADJT010000005">
    <property type="protein sequence ID" value="NGZ84939.1"/>
    <property type="molecule type" value="Genomic_DNA"/>
</dbReference>
<sequence length="827" mass="92163">MSANGDSAQPGTIYQIVDKNGNPSVAAHATPLWVDRTITDVFSMPTEGNKIESYCSGRDYFTDLIGECDKASSEIYIAGWQVNWDALLLPGVRLYDLLLRCAKRGVHIYVMPWDDREPIQTYDDQTKIVLQSINEILKDAGSKGSVTVTTSSSFASVNNAYYSHHQKQVVIDRKIAYVGGMDLCYGRMDDARFDLRPDQDGRHMLNRYNPSIPPLKKISPDSDTLVDPDLMSGAVDSFGIRVLGRSLVRSSAEAEMKKIAGGGWQVPYGKPGNVDVVSNNPRVSSNTVVAVELDHTRQPRMPWQDVHCKIQGPAVSALLKNFILRWNASTSAKDNKLTRELPPTAFRTMGRAQIQVLRSAPAAHCSKEHAANPGSKLQKGQQDVHVAMKNLIAKATRFIYIENQFFVSDFGKLGNADPSNLSPVGSFIKNGAGGITDTTLKLVRKMSDGPPDEAILDKLPDNGVLKALLNRLKKSILDDISKPKFHVYITLPVHPEGALTDASIAVQVYYTMQTLVYGSHSLINGIRRLIRARELKDAKVKNYLSVFTDESNDEYESVPIEKCYEYVTLLNLRNWHDFNGYFVTEQIYVHSKLMIVDDRFALLGSANINDRSLLGERDSELAVLVMDDETSRADINGKGSNQPVRVFAHELRKKIWKKIFGITCGLRSADDLMNAVESPGHPDSWKMVQSRAKKNSDIYDSAFAYIPRNKDPSPKRADQPAKILPTWDDNLKVGKGQVGGLASPMPFQEEFWQKKQAASGANNLKNVRGFITLIPLEWTANENIRIRYPTGIIVHNDKKNTEHEMPGDPEMVVASNEKSYEKTEPYG</sequence>
<dbReference type="RefSeq" id="WP_166102830.1">
    <property type="nucleotide sequence ID" value="NZ_JAADJT010000005.1"/>
</dbReference>
<dbReference type="InterPro" id="IPR015679">
    <property type="entry name" value="PLipase_D_fam"/>
</dbReference>